<gene>
    <name evidence="2" type="ORF">NM04_14800</name>
</gene>
<reference evidence="2" key="1">
    <citation type="submission" date="2014-10" db="EMBL/GenBank/DDBJ databases">
        <title>Massilia sp. genome.</title>
        <authorList>
            <person name="Xu B."/>
            <person name="Dai L."/>
            <person name="Huang Z."/>
        </authorList>
    </citation>
    <scope>NUCLEOTIDE SEQUENCE [LARGE SCALE GENOMIC DNA]</scope>
    <source>
        <strain evidence="2">CFS-1</strain>
    </source>
</reference>
<dbReference type="RefSeq" id="WP_123070264.1">
    <property type="nucleotide sequence ID" value="NZ_JSAB01000148.1"/>
</dbReference>
<dbReference type="Pfam" id="PF13274">
    <property type="entry name" value="SocA_Panacea"/>
    <property type="match status" value="1"/>
</dbReference>
<sequence>MAQPIQVANWFIKNLTDVDAGEVVTHLKVQKMLYFAQAWHLLGLERPLFDENFQAWPHGPVLPSVWQAFRDHRWNPIPAPEGDVEEGLDADTLGILQQVRAIYGAYSAKKLEEMSHAERPWLTARGDLAPEAFCNRIIPKADIVEYYTEVYGAMEDGEEVA</sequence>
<evidence type="ECO:0000259" key="1">
    <source>
        <dbReference type="Pfam" id="PF13274"/>
    </source>
</evidence>
<keyword evidence="3" id="KW-1185">Reference proteome</keyword>
<feature type="domain" description="Antitoxin SocA-like Panacea" evidence="1">
    <location>
        <begin position="29"/>
        <end position="121"/>
    </location>
</feature>
<accession>A0A422QJE2</accession>
<dbReference type="AlphaFoldDB" id="A0A422QJE2"/>
<evidence type="ECO:0000313" key="3">
    <source>
        <dbReference type="Proteomes" id="UP000283254"/>
    </source>
</evidence>
<organism evidence="2 3">
    <name type="scientific">Massilia aurea</name>
    <dbReference type="NCBI Taxonomy" id="373040"/>
    <lineage>
        <taxon>Bacteria</taxon>
        <taxon>Pseudomonadati</taxon>
        <taxon>Pseudomonadota</taxon>
        <taxon>Betaproteobacteria</taxon>
        <taxon>Burkholderiales</taxon>
        <taxon>Oxalobacteraceae</taxon>
        <taxon>Telluria group</taxon>
        <taxon>Massilia</taxon>
    </lineage>
</organism>
<comment type="caution">
    <text evidence="2">The sequence shown here is derived from an EMBL/GenBank/DDBJ whole genome shotgun (WGS) entry which is preliminary data.</text>
</comment>
<dbReference type="Proteomes" id="UP000283254">
    <property type="component" value="Unassembled WGS sequence"/>
</dbReference>
<dbReference type="EMBL" id="JSAB01000148">
    <property type="protein sequence ID" value="RNF30011.1"/>
    <property type="molecule type" value="Genomic_DNA"/>
</dbReference>
<proteinExistence type="predicted"/>
<evidence type="ECO:0000313" key="2">
    <source>
        <dbReference type="EMBL" id="RNF30011.1"/>
    </source>
</evidence>
<name>A0A422QJE2_9BURK</name>
<dbReference type="InterPro" id="IPR025272">
    <property type="entry name" value="SocA_Panacea"/>
</dbReference>
<dbReference type="OrthoDB" id="9799173at2"/>
<protein>
    <recommendedName>
        <fullName evidence="1">Antitoxin SocA-like Panacea domain-containing protein</fullName>
    </recommendedName>
</protein>